<dbReference type="InterPro" id="IPR000835">
    <property type="entry name" value="HTH_MarR-typ"/>
</dbReference>
<dbReference type="InterPro" id="IPR036388">
    <property type="entry name" value="WH-like_DNA-bd_sf"/>
</dbReference>
<reference evidence="5 6" key="1">
    <citation type="submission" date="2018-06" db="EMBL/GenBank/DDBJ databases">
        <title>Phytoactinopolyspora halophila sp. nov., a novel halophilic actinomycete isolated from a saline soil in China.</title>
        <authorList>
            <person name="Tang S.-K."/>
        </authorList>
    </citation>
    <scope>NUCLEOTIDE SEQUENCE [LARGE SCALE GENOMIC DNA]</scope>
    <source>
        <strain evidence="5 6">YIM 96934</strain>
    </source>
</reference>
<dbReference type="PROSITE" id="PS50995">
    <property type="entry name" value="HTH_MARR_2"/>
    <property type="match status" value="1"/>
</dbReference>
<dbReference type="PANTHER" id="PTHR33164">
    <property type="entry name" value="TRANSCRIPTIONAL REGULATOR, MARR FAMILY"/>
    <property type="match status" value="1"/>
</dbReference>
<evidence type="ECO:0000256" key="3">
    <source>
        <dbReference type="ARBA" id="ARBA00023163"/>
    </source>
</evidence>
<proteinExistence type="predicted"/>
<dbReference type="Pfam" id="PF01047">
    <property type="entry name" value="MarR"/>
    <property type="match status" value="1"/>
</dbReference>
<name>A0A329QYI1_9ACTN</name>
<evidence type="ECO:0000259" key="4">
    <source>
        <dbReference type="PROSITE" id="PS50995"/>
    </source>
</evidence>
<dbReference type="PRINTS" id="PR00598">
    <property type="entry name" value="HTHMARR"/>
</dbReference>
<accession>A0A329QYI1</accession>
<dbReference type="SMART" id="SM00347">
    <property type="entry name" value="HTH_MARR"/>
    <property type="match status" value="1"/>
</dbReference>
<organism evidence="5 6">
    <name type="scientific">Phytoactinopolyspora halophila</name>
    <dbReference type="NCBI Taxonomy" id="1981511"/>
    <lineage>
        <taxon>Bacteria</taxon>
        <taxon>Bacillati</taxon>
        <taxon>Actinomycetota</taxon>
        <taxon>Actinomycetes</taxon>
        <taxon>Jiangellales</taxon>
        <taxon>Jiangellaceae</taxon>
        <taxon>Phytoactinopolyspora</taxon>
    </lineage>
</organism>
<dbReference type="GO" id="GO:0006950">
    <property type="term" value="P:response to stress"/>
    <property type="evidence" value="ECO:0007669"/>
    <property type="project" value="TreeGrafter"/>
</dbReference>
<keyword evidence="2" id="KW-0238">DNA-binding</keyword>
<evidence type="ECO:0000313" key="5">
    <source>
        <dbReference type="EMBL" id="RAW17385.1"/>
    </source>
</evidence>
<dbReference type="EMBL" id="QMIG01000003">
    <property type="protein sequence ID" value="RAW17385.1"/>
    <property type="molecule type" value="Genomic_DNA"/>
</dbReference>
<sequence>MLCAIIYRVTQPTSTPGQPSDESSWDDVVEAVVAASRVLVAVAAQSLAGRSDEVTLPQYRLLVILTAQGPQRIVDLAINLDVNPSTATRLCDRLERKGLVDRQRMSSDRRAVQLVATSAGHELVRDVMDHRRVEIGRILASMTPDQHRQVAEGLRLFSEAAGDVPDRHWTVGWRPQ</sequence>
<dbReference type="Proteomes" id="UP000250462">
    <property type="component" value="Unassembled WGS sequence"/>
</dbReference>
<keyword evidence="3" id="KW-0804">Transcription</keyword>
<evidence type="ECO:0000256" key="1">
    <source>
        <dbReference type="ARBA" id="ARBA00023015"/>
    </source>
</evidence>
<comment type="caution">
    <text evidence="5">The sequence shown here is derived from an EMBL/GenBank/DDBJ whole genome shotgun (WGS) entry which is preliminary data.</text>
</comment>
<dbReference type="GO" id="GO:0003677">
    <property type="term" value="F:DNA binding"/>
    <property type="evidence" value="ECO:0007669"/>
    <property type="project" value="UniProtKB-KW"/>
</dbReference>
<dbReference type="SUPFAM" id="SSF46785">
    <property type="entry name" value="Winged helix' DNA-binding domain"/>
    <property type="match status" value="1"/>
</dbReference>
<dbReference type="AlphaFoldDB" id="A0A329QYI1"/>
<keyword evidence="1" id="KW-0805">Transcription regulation</keyword>
<dbReference type="PROSITE" id="PS01117">
    <property type="entry name" value="HTH_MARR_1"/>
    <property type="match status" value="1"/>
</dbReference>
<evidence type="ECO:0000313" key="6">
    <source>
        <dbReference type="Proteomes" id="UP000250462"/>
    </source>
</evidence>
<protein>
    <submittedName>
        <fullName evidence="5">MarR family transcriptional regulator</fullName>
    </submittedName>
</protein>
<feature type="domain" description="HTH marR-type" evidence="4">
    <location>
        <begin position="25"/>
        <end position="162"/>
    </location>
</feature>
<dbReference type="InterPro" id="IPR023187">
    <property type="entry name" value="Tscrpt_reg_MarR-type_CS"/>
</dbReference>
<dbReference type="PANTHER" id="PTHR33164:SF94">
    <property type="entry name" value="TRANSCRIPTIONAL REGULATORY PROTEIN-RELATED"/>
    <property type="match status" value="1"/>
</dbReference>
<evidence type="ECO:0000256" key="2">
    <source>
        <dbReference type="ARBA" id="ARBA00023125"/>
    </source>
</evidence>
<dbReference type="InterPro" id="IPR036390">
    <property type="entry name" value="WH_DNA-bd_sf"/>
</dbReference>
<dbReference type="InterPro" id="IPR039422">
    <property type="entry name" value="MarR/SlyA-like"/>
</dbReference>
<dbReference type="OrthoDB" id="3830756at2"/>
<dbReference type="GO" id="GO:0003700">
    <property type="term" value="F:DNA-binding transcription factor activity"/>
    <property type="evidence" value="ECO:0007669"/>
    <property type="project" value="InterPro"/>
</dbReference>
<keyword evidence="6" id="KW-1185">Reference proteome</keyword>
<dbReference type="Gene3D" id="1.10.10.10">
    <property type="entry name" value="Winged helix-like DNA-binding domain superfamily/Winged helix DNA-binding domain"/>
    <property type="match status" value="1"/>
</dbReference>
<gene>
    <name evidence="5" type="ORF">DPM12_04980</name>
</gene>